<dbReference type="InterPro" id="IPR038765">
    <property type="entry name" value="Papain-like_cys_pep_sf"/>
</dbReference>
<dbReference type="Pfam" id="PF01067">
    <property type="entry name" value="Calpain_III"/>
    <property type="match status" value="1"/>
</dbReference>
<dbReference type="CDD" id="cd00044">
    <property type="entry name" value="CysPc"/>
    <property type="match status" value="1"/>
</dbReference>
<dbReference type="CDD" id="cd00214">
    <property type="entry name" value="Calpain_III"/>
    <property type="match status" value="1"/>
</dbReference>
<dbReference type="InterPro" id="IPR022682">
    <property type="entry name" value="Calpain_domain_III"/>
</dbReference>
<organism evidence="8 9">
    <name type="scientific">Brachionus calyciflorus</name>
    <dbReference type="NCBI Taxonomy" id="104777"/>
    <lineage>
        <taxon>Eukaryota</taxon>
        <taxon>Metazoa</taxon>
        <taxon>Spiralia</taxon>
        <taxon>Gnathifera</taxon>
        <taxon>Rotifera</taxon>
        <taxon>Eurotatoria</taxon>
        <taxon>Monogononta</taxon>
        <taxon>Pseudotrocha</taxon>
        <taxon>Ploima</taxon>
        <taxon>Brachionidae</taxon>
        <taxon>Brachionus</taxon>
    </lineage>
</organism>
<keyword evidence="2 6" id="KW-0645">Protease</keyword>
<comment type="similarity">
    <text evidence="1">Belongs to the peptidase C2 family.</text>
</comment>
<dbReference type="FunFam" id="3.90.70.10:FF:000001">
    <property type="entry name" value="Calpain-1 catalytic subunit"/>
    <property type="match status" value="1"/>
</dbReference>
<feature type="active site" evidence="5 6">
    <location>
        <position position="267"/>
    </location>
</feature>
<protein>
    <recommendedName>
        <fullName evidence="7">Calpain catalytic domain-containing protein</fullName>
    </recommendedName>
</protein>
<dbReference type="PANTHER" id="PTHR10183:SF433">
    <property type="entry name" value="CALPAIN-A-RELATED"/>
    <property type="match status" value="1"/>
</dbReference>
<dbReference type="SUPFAM" id="SSF49758">
    <property type="entry name" value="Calpain large subunit, middle domain (domain III)"/>
    <property type="match status" value="1"/>
</dbReference>
<evidence type="ECO:0000256" key="1">
    <source>
        <dbReference type="ARBA" id="ARBA00007623"/>
    </source>
</evidence>
<evidence type="ECO:0000313" key="9">
    <source>
        <dbReference type="Proteomes" id="UP000663879"/>
    </source>
</evidence>
<evidence type="ECO:0000256" key="6">
    <source>
        <dbReference type="PROSITE-ProRule" id="PRU00239"/>
    </source>
</evidence>
<dbReference type="InterPro" id="IPR033883">
    <property type="entry name" value="C2_III"/>
</dbReference>
<dbReference type="EMBL" id="CAJNOC010002449">
    <property type="protein sequence ID" value="CAF0933833.1"/>
    <property type="molecule type" value="Genomic_DNA"/>
</dbReference>
<dbReference type="GO" id="GO:0006508">
    <property type="term" value="P:proteolysis"/>
    <property type="evidence" value="ECO:0007669"/>
    <property type="project" value="UniProtKB-KW"/>
</dbReference>
<evidence type="ECO:0000256" key="2">
    <source>
        <dbReference type="ARBA" id="ARBA00022670"/>
    </source>
</evidence>
<dbReference type="PROSITE" id="PS00139">
    <property type="entry name" value="THIOL_PROTEASE_CYS"/>
    <property type="match status" value="1"/>
</dbReference>
<dbReference type="Pfam" id="PF00648">
    <property type="entry name" value="Peptidase_C2"/>
    <property type="match status" value="1"/>
</dbReference>
<dbReference type="InterPro" id="IPR022683">
    <property type="entry name" value="Calpain_III"/>
</dbReference>
<dbReference type="PRINTS" id="PR00704">
    <property type="entry name" value="CALPAIN"/>
</dbReference>
<dbReference type="PROSITE" id="PS50203">
    <property type="entry name" value="CALPAIN_CAT"/>
    <property type="match status" value="1"/>
</dbReference>
<dbReference type="InterPro" id="IPR001300">
    <property type="entry name" value="Peptidase_C2_calpain_cat"/>
</dbReference>
<dbReference type="GO" id="GO:0005737">
    <property type="term" value="C:cytoplasm"/>
    <property type="evidence" value="ECO:0007669"/>
    <property type="project" value="TreeGrafter"/>
</dbReference>
<dbReference type="SMART" id="SM00230">
    <property type="entry name" value="CysPc"/>
    <property type="match status" value="1"/>
</dbReference>
<name>A0A814C125_9BILA</name>
<dbReference type="Gene3D" id="3.90.70.10">
    <property type="entry name" value="Cysteine proteinases"/>
    <property type="match status" value="1"/>
</dbReference>
<dbReference type="AlphaFoldDB" id="A0A814C125"/>
<dbReference type="SUPFAM" id="SSF54001">
    <property type="entry name" value="Cysteine proteinases"/>
    <property type="match status" value="1"/>
</dbReference>
<proteinExistence type="inferred from homology"/>
<evidence type="ECO:0000313" key="8">
    <source>
        <dbReference type="EMBL" id="CAF0933833.1"/>
    </source>
</evidence>
<accession>A0A814C125</accession>
<keyword evidence="9" id="KW-1185">Reference proteome</keyword>
<evidence type="ECO:0000256" key="4">
    <source>
        <dbReference type="ARBA" id="ARBA00022807"/>
    </source>
</evidence>
<feature type="domain" description="Calpain catalytic" evidence="7">
    <location>
        <begin position="28"/>
        <end position="327"/>
    </location>
</feature>
<feature type="active site" evidence="5 6">
    <location>
        <position position="83"/>
    </location>
</feature>
<keyword evidence="4 6" id="KW-0788">Thiol protease</keyword>
<keyword evidence="3 6" id="KW-0378">Hydrolase</keyword>
<comment type="caution">
    <text evidence="8">The sequence shown here is derived from an EMBL/GenBank/DDBJ whole genome shotgun (WGS) entry which is preliminary data.</text>
</comment>
<dbReference type="PANTHER" id="PTHR10183">
    <property type="entry name" value="CALPAIN"/>
    <property type="match status" value="1"/>
</dbReference>
<feature type="active site" evidence="5 6">
    <location>
        <position position="243"/>
    </location>
</feature>
<gene>
    <name evidence="8" type="ORF">OXX778_LOCUS13055</name>
</gene>
<dbReference type="InterPro" id="IPR036213">
    <property type="entry name" value="Calpain_III_sf"/>
</dbReference>
<dbReference type="GO" id="GO:0004198">
    <property type="term" value="F:calcium-dependent cysteine-type endopeptidase activity"/>
    <property type="evidence" value="ECO:0007669"/>
    <property type="project" value="InterPro"/>
</dbReference>
<dbReference type="OrthoDB" id="424753at2759"/>
<dbReference type="InterPro" id="IPR022684">
    <property type="entry name" value="Calpain_cysteine_protease"/>
</dbReference>
<dbReference type="SMART" id="SM00720">
    <property type="entry name" value="calpain_III"/>
    <property type="match status" value="1"/>
</dbReference>
<evidence type="ECO:0000256" key="3">
    <source>
        <dbReference type="ARBA" id="ARBA00022801"/>
    </source>
</evidence>
<dbReference type="Proteomes" id="UP000663879">
    <property type="component" value="Unassembled WGS sequence"/>
</dbReference>
<evidence type="ECO:0000256" key="5">
    <source>
        <dbReference type="PIRSR" id="PIRSR622684-1"/>
    </source>
</evidence>
<dbReference type="Gene3D" id="2.60.120.380">
    <property type="match status" value="1"/>
</dbReference>
<dbReference type="InterPro" id="IPR000169">
    <property type="entry name" value="Pept_cys_AS"/>
</dbReference>
<reference evidence="8" key="1">
    <citation type="submission" date="2021-02" db="EMBL/GenBank/DDBJ databases">
        <authorList>
            <person name="Nowell W R."/>
        </authorList>
    </citation>
    <scope>NUCLEOTIDE SEQUENCE</scope>
    <source>
        <strain evidence="8">Ploen Becks lab</strain>
    </source>
</reference>
<sequence>MTSPTTQAYPYKNQVYEILRNQYNSQNLFNDPEFPPNERSLYYTQAPPRGVTWRRPHQICSKPQFIVGGASRFDLDQGYLGNCWFIAAVSMITQRPIIFNYVVPSDQTFEKSNYNGLFHFRFWQFGKWYDVVVDDFLPVFPDGRLVFCSNKTEPNEFWSCLLEKAYAKLSWSYEGLDAGQTTDALIDMTGGIEETYDLKDVNKQAFFDVLGNGLAHDAMMGCSINGDPNIREAKLPNGLVRGHAYAITAVVTLNVNGRMVRLIRCRNPWGNDVEWNGAWSDNDSIWNSIPAIDRQNLGQFSKADGEFWMTYEDWVTYFDQIQICNISPDTLKSSRPGGPQGFKWNCIQFDGEWVNGRSAGGCGQGYDKAKFWINPQYLVRLAYPDPGSNDCVLIVACMQKYTRQKRMQINGESAEEFIQLRVFRVNDGVDLSVFQSGAGQKLYPKDLERVGTTGAYINKREVTYQCRVPPGNYIIIPSTYEANKEAKFLLRIFTESPADSISMNIDRPDVGPNEFEFRDGKGPDINFGMKQWWESLPPAERERVKQMLGLAAVGTVALCCCLQLLSQMSQQEEN</sequence>
<evidence type="ECO:0000259" key="7">
    <source>
        <dbReference type="PROSITE" id="PS50203"/>
    </source>
</evidence>